<dbReference type="Gene3D" id="2.60.40.290">
    <property type="match status" value="1"/>
</dbReference>
<dbReference type="InterPro" id="IPR003961">
    <property type="entry name" value="FN3_dom"/>
</dbReference>
<accession>A0ABP4Y1X8</accession>
<dbReference type="InterPro" id="IPR001919">
    <property type="entry name" value="CBD2"/>
</dbReference>
<dbReference type="PROSITE" id="PS50853">
    <property type="entry name" value="FN3"/>
    <property type="match status" value="1"/>
</dbReference>
<sequence length="433" mass="44322">MAAAATPADTTPPSVPTGLVAQTSCAGIVTLTWNSSTDDVGVIGYDIYHAPARGTFTLLGVSTITRATESLGGQTQYQVRARDAAGNVSAFSSIATAYPLGCPIPPPSPTPPSTGDVTPPSVPTGLGYRINCNLDFTLEWTRSTDNIGVAGYDIYKAPYGSSTFTSAGTSATITFADHLGSYNRYQVRARDYAGNVSAFTAPVTIVPPPCPTMPPTSSPPSTTPPATGDSQPPTTPGTPTATVSCGVANLTWTASTDNVNVLRYEVWRASGTATNATFELAGTVPTTTFTHTGPGSYQFKVRASDAANNYSAFSAPVAVYVPACPTSSSPSTGCTAAFSVISSWSSGFQGQVLVTNTGTTATTSWTVTLTFDSGQKITQIWNARTSSTASPYAITNESYNGALAPGATATFGFLGTGPGISGSATTATCTRTP</sequence>
<dbReference type="EMBL" id="BAAALT010000048">
    <property type="protein sequence ID" value="GAA1797371.1"/>
    <property type="molecule type" value="Genomic_DNA"/>
</dbReference>
<evidence type="ECO:0000259" key="6">
    <source>
        <dbReference type="PROSITE" id="PS51173"/>
    </source>
</evidence>
<dbReference type="Pfam" id="PF00553">
    <property type="entry name" value="CBM_2"/>
    <property type="match status" value="1"/>
</dbReference>
<dbReference type="InterPro" id="IPR012291">
    <property type="entry name" value="CBM2_carb-bd_dom_sf"/>
</dbReference>
<dbReference type="InterPro" id="IPR036116">
    <property type="entry name" value="FN3_sf"/>
</dbReference>
<evidence type="ECO:0000256" key="4">
    <source>
        <dbReference type="SAM" id="MobiDB-lite"/>
    </source>
</evidence>
<dbReference type="InterPro" id="IPR008965">
    <property type="entry name" value="CBM2/CBM3_carb-bd_dom_sf"/>
</dbReference>
<dbReference type="SMART" id="SM00060">
    <property type="entry name" value="FN3"/>
    <property type="match status" value="2"/>
</dbReference>
<dbReference type="SUPFAM" id="SSF49384">
    <property type="entry name" value="Carbohydrate-binding domain"/>
    <property type="match status" value="1"/>
</dbReference>
<protein>
    <submittedName>
        <fullName evidence="7">Uncharacterized protein</fullName>
    </submittedName>
</protein>
<name>A0ABP4Y1X8_9ACTN</name>
<dbReference type="InterPro" id="IPR013783">
    <property type="entry name" value="Ig-like_fold"/>
</dbReference>
<feature type="domain" description="Fibronectin type-III" evidence="5">
    <location>
        <begin position="232"/>
        <end position="324"/>
    </location>
</feature>
<evidence type="ECO:0000313" key="7">
    <source>
        <dbReference type="EMBL" id="GAA1797371.1"/>
    </source>
</evidence>
<keyword evidence="8" id="KW-1185">Reference proteome</keyword>
<dbReference type="SUPFAM" id="SSF49265">
    <property type="entry name" value="Fibronectin type III"/>
    <property type="match status" value="3"/>
</dbReference>
<keyword evidence="2" id="KW-0378">Hydrolase</keyword>
<keyword evidence="2" id="KW-0326">Glycosidase</keyword>
<comment type="caution">
    <text evidence="7">The sequence shown here is derived from an EMBL/GenBank/DDBJ whole genome shotgun (WGS) entry which is preliminary data.</text>
</comment>
<evidence type="ECO:0000256" key="2">
    <source>
        <dbReference type="ARBA" id="ARBA00023295"/>
    </source>
</evidence>
<evidence type="ECO:0000256" key="3">
    <source>
        <dbReference type="ARBA" id="ARBA00023326"/>
    </source>
</evidence>
<organism evidence="7 8">
    <name type="scientific">Luedemannella flava</name>
    <dbReference type="NCBI Taxonomy" id="349316"/>
    <lineage>
        <taxon>Bacteria</taxon>
        <taxon>Bacillati</taxon>
        <taxon>Actinomycetota</taxon>
        <taxon>Actinomycetes</taxon>
        <taxon>Micromonosporales</taxon>
        <taxon>Micromonosporaceae</taxon>
        <taxon>Luedemannella</taxon>
    </lineage>
</organism>
<evidence type="ECO:0000256" key="1">
    <source>
        <dbReference type="ARBA" id="ARBA00023277"/>
    </source>
</evidence>
<feature type="domain" description="CBM2" evidence="6">
    <location>
        <begin position="327"/>
        <end position="432"/>
    </location>
</feature>
<keyword evidence="3" id="KW-0624">Polysaccharide degradation</keyword>
<feature type="region of interest" description="Disordered" evidence="4">
    <location>
        <begin position="206"/>
        <end position="242"/>
    </location>
</feature>
<evidence type="ECO:0000313" key="8">
    <source>
        <dbReference type="Proteomes" id="UP001500218"/>
    </source>
</evidence>
<dbReference type="Gene3D" id="2.60.40.10">
    <property type="entry name" value="Immunoglobulins"/>
    <property type="match status" value="3"/>
</dbReference>
<dbReference type="SMART" id="SM00637">
    <property type="entry name" value="CBD_II"/>
    <property type="match status" value="1"/>
</dbReference>
<keyword evidence="1" id="KW-0119">Carbohydrate metabolism</keyword>
<reference evidence="8" key="1">
    <citation type="journal article" date="2019" name="Int. J. Syst. Evol. Microbiol.">
        <title>The Global Catalogue of Microorganisms (GCM) 10K type strain sequencing project: providing services to taxonomists for standard genome sequencing and annotation.</title>
        <authorList>
            <consortium name="The Broad Institute Genomics Platform"/>
            <consortium name="The Broad Institute Genome Sequencing Center for Infectious Disease"/>
            <person name="Wu L."/>
            <person name="Ma J."/>
        </authorList>
    </citation>
    <scope>NUCLEOTIDE SEQUENCE [LARGE SCALE GENOMIC DNA]</scope>
    <source>
        <strain evidence="8">JCM 13250</strain>
    </source>
</reference>
<dbReference type="PROSITE" id="PS51173">
    <property type="entry name" value="CBM2"/>
    <property type="match status" value="1"/>
</dbReference>
<dbReference type="Proteomes" id="UP001500218">
    <property type="component" value="Unassembled WGS sequence"/>
</dbReference>
<feature type="compositionally biased region" description="Pro residues" evidence="4">
    <location>
        <begin position="206"/>
        <end position="223"/>
    </location>
</feature>
<proteinExistence type="predicted"/>
<evidence type="ECO:0000259" key="5">
    <source>
        <dbReference type="PROSITE" id="PS50853"/>
    </source>
</evidence>
<gene>
    <name evidence="7" type="ORF">GCM10009682_18740</name>
</gene>